<dbReference type="EMBL" id="FNNG01000011">
    <property type="protein sequence ID" value="SDX48501.1"/>
    <property type="molecule type" value="Genomic_DNA"/>
</dbReference>
<dbReference type="Proteomes" id="UP000198828">
    <property type="component" value="Unassembled WGS sequence"/>
</dbReference>
<gene>
    <name evidence="1" type="ORF">SAMN05660923_02404</name>
</gene>
<dbReference type="OrthoDB" id="6189458at2"/>
<name>A0A1H3C328_9FIRM</name>
<proteinExistence type="predicted"/>
<evidence type="ECO:0000313" key="1">
    <source>
        <dbReference type="EMBL" id="SDX48501.1"/>
    </source>
</evidence>
<dbReference type="InterPro" id="IPR016905">
    <property type="entry name" value="Glycyl_radical_YjjI-like"/>
</dbReference>
<dbReference type="Gene3D" id="3.20.70.20">
    <property type="match status" value="1"/>
</dbReference>
<dbReference type="Pfam" id="PF11230">
    <property type="entry name" value="YjjI-like"/>
    <property type="match status" value="1"/>
</dbReference>
<protein>
    <submittedName>
        <fullName evidence="1">Glycine radical enzyme, YjjI family</fullName>
    </submittedName>
</protein>
<keyword evidence="2" id="KW-1185">Reference proteome</keyword>
<dbReference type="SUPFAM" id="SSF51998">
    <property type="entry name" value="PFL-like glycyl radical enzymes"/>
    <property type="match status" value="1"/>
</dbReference>
<organism evidence="1 2">
    <name type="scientific">Tepidimicrobium xylanilyticum</name>
    <dbReference type="NCBI Taxonomy" id="1123352"/>
    <lineage>
        <taxon>Bacteria</taxon>
        <taxon>Bacillati</taxon>
        <taxon>Bacillota</taxon>
        <taxon>Tissierellia</taxon>
        <taxon>Tissierellales</taxon>
        <taxon>Tepidimicrobiaceae</taxon>
        <taxon>Tepidimicrobium</taxon>
    </lineage>
</organism>
<reference evidence="1 2" key="1">
    <citation type="submission" date="2016-10" db="EMBL/GenBank/DDBJ databases">
        <authorList>
            <person name="de Groot N.N."/>
        </authorList>
    </citation>
    <scope>NUCLEOTIDE SEQUENCE [LARGE SCALE GENOMIC DNA]</scope>
    <source>
        <strain evidence="1 2">DSM 23310</strain>
    </source>
</reference>
<dbReference type="RefSeq" id="WP_093754012.1">
    <property type="nucleotide sequence ID" value="NZ_BSYN01000001.1"/>
</dbReference>
<evidence type="ECO:0000313" key="2">
    <source>
        <dbReference type="Proteomes" id="UP000198828"/>
    </source>
</evidence>
<dbReference type="NCBIfam" id="TIGR04040">
    <property type="entry name" value="glycyl_YjjI"/>
    <property type="match status" value="1"/>
</dbReference>
<dbReference type="PIRSF" id="PIRSF028991">
    <property type="entry name" value="Glycl_rad_HI0521_prd"/>
    <property type="match status" value="1"/>
</dbReference>
<sequence>MTDMLELVKSRNLTYEQKVLSLAHAAEDTLNVLHISEKTKYYFEQNAIDNLFEGNAPYRPRYILPDYDKFIREGSSFLQIDPPEDLDELLYVLMILYRHVPSITSFPVYLGNLDRMIDPFIEGFSDEDVKKKLKLFLNYIDRTITDSFCHANLGPGDTRAGRLILEVERELQNAVPNLTFKYDPDITSDEIAELALYTSLFCAKPAMCNHKLNEDIYPTDYGIASCYNILPIGGGAYTLSRLVLPNMAKLAKNIDHFFDTILPECLQAMGDYMNERIRFLVEESGFFESSFLVKEGLIHKDRFIGMFGIVGLADCTNILMKEEGKRYGRDGEADDLADRIMHAINDFVETFPAEYSIITDGRFMIHAQVGMDYDKGITAGVRIPIGEEPENISDHLRHSARFHKLITTGCSDIFPMEITARNNPSAMLDIVKGAFNLGVKYLSFYEENGDLVRITGYLVKRSEMEKYKNGEVVLQNTTHLGTSNYENNKLKDRKVRGV</sequence>
<accession>A0A1H3C328</accession>
<dbReference type="AlphaFoldDB" id="A0A1H3C328"/>